<sequence length="249" mass="26344">MATDPIRPTDASARGLARGLLRSARSASLATLTPEGHPFASLTSLATDIDGTPLILVSSLSGHTGNLVADPRCSLLIAPGGKGDPLAHARITLLATAEKVERESEFGRRARRRFLARQPKASLYVDFPDFSFFALRLQRASLNGGFGRAYELEAADVLSDCSQAGALIEAEEGAVDHMNEDHAEAIGLYATRLLGGEDGAWRLSGVDPDGADLMLGDKALRLPFDEPVTTPDALRRTLAALAGKAREAA</sequence>
<accession>A0A1H7RLS0</accession>
<evidence type="ECO:0000259" key="2">
    <source>
        <dbReference type="Pfam" id="PF10615"/>
    </source>
</evidence>
<dbReference type="InterPro" id="IPR012349">
    <property type="entry name" value="Split_barrel_FMN-bd"/>
</dbReference>
<dbReference type="PANTHER" id="PTHR13343">
    <property type="entry name" value="CREG1 PROTEIN"/>
    <property type="match status" value="1"/>
</dbReference>
<dbReference type="GO" id="GO:0005737">
    <property type="term" value="C:cytoplasm"/>
    <property type="evidence" value="ECO:0007669"/>
    <property type="project" value="UniProtKB-ARBA"/>
</dbReference>
<feature type="domain" description="Pyridoxamine 5'-phosphate oxidase N-terminal" evidence="1">
    <location>
        <begin position="18"/>
        <end position="140"/>
    </location>
</feature>
<keyword evidence="4" id="KW-1185">Reference proteome</keyword>
<feature type="domain" description="DUF2470" evidence="2">
    <location>
        <begin position="172"/>
        <end position="241"/>
    </location>
</feature>
<dbReference type="OrthoDB" id="9814594at2"/>
<dbReference type="AlphaFoldDB" id="A0A1H7RLS0"/>
<dbReference type="InterPro" id="IPR019595">
    <property type="entry name" value="DUF2470"/>
</dbReference>
<dbReference type="InterPro" id="IPR011576">
    <property type="entry name" value="Pyridox_Oxase_N"/>
</dbReference>
<name>A0A1H7RLS0_9HYPH</name>
<reference evidence="4" key="1">
    <citation type="submission" date="2016-10" db="EMBL/GenBank/DDBJ databases">
        <authorList>
            <person name="Varghese N."/>
            <person name="Submissions S."/>
        </authorList>
    </citation>
    <scope>NUCLEOTIDE SEQUENCE [LARGE SCALE GENOMIC DNA]</scope>
    <source>
        <strain evidence="4">LMG 26383,CCUG 61248,R- 45681</strain>
    </source>
</reference>
<gene>
    <name evidence="3" type="ORF">SAMN04515666_104448</name>
</gene>
<dbReference type="Proteomes" id="UP000199664">
    <property type="component" value="Unassembled WGS sequence"/>
</dbReference>
<dbReference type="SUPFAM" id="SSF50475">
    <property type="entry name" value="FMN-binding split barrel"/>
    <property type="match status" value="1"/>
</dbReference>
<dbReference type="PANTHER" id="PTHR13343:SF17">
    <property type="entry name" value="CELLULAR REPRESSOR OF E1A-STIMULATED GENES, ISOFORM A"/>
    <property type="match status" value="1"/>
</dbReference>
<protein>
    <submittedName>
        <fullName evidence="3">Uncharacterized protein</fullName>
    </submittedName>
</protein>
<dbReference type="Gene3D" id="3.20.180.10">
    <property type="entry name" value="PNP-oxidase-like"/>
    <property type="match status" value="1"/>
</dbReference>
<dbReference type="STRING" id="1036779.SAMN04515666_104448"/>
<organism evidence="3 4">
    <name type="scientific">Bosea lupini</name>
    <dbReference type="NCBI Taxonomy" id="1036779"/>
    <lineage>
        <taxon>Bacteria</taxon>
        <taxon>Pseudomonadati</taxon>
        <taxon>Pseudomonadota</taxon>
        <taxon>Alphaproteobacteria</taxon>
        <taxon>Hyphomicrobiales</taxon>
        <taxon>Boseaceae</taxon>
        <taxon>Bosea</taxon>
    </lineage>
</organism>
<proteinExistence type="predicted"/>
<evidence type="ECO:0000259" key="1">
    <source>
        <dbReference type="Pfam" id="PF01243"/>
    </source>
</evidence>
<dbReference type="RefSeq" id="WP_091835685.1">
    <property type="nucleotide sequence ID" value="NZ_FOAN01000004.1"/>
</dbReference>
<dbReference type="InterPro" id="IPR037119">
    <property type="entry name" value="Haem_oxidase_HugZ-like_sf"/>
</dbReference>
<dbReference type="EMBL" id="FOAN01000004">
    <property type="protein sequence ID" value="SEL61153.1"/>
    <property type="molecule type" value="Genomic_DNA"/>
</dbReference>
<evidence type="ECO:0000313" key="3">
    <source>
        <dbReference type="EMBL" id="SEL61153.1"/>
    </source>
</evidence>
<dbReference type="Pfam" id="PF10615">
    <property type="entry name" value="DUF2470"/>
    <property type="match status" value="1"/>
</dbReference>
<dbReference type="Gene3D" id="2.30.110.10">
    <property type="entry name" value="Electron Transport, Fmn-binding Protein, Chain A"/>
    <property type="match status" value="1"/>
</dbReference>
<dbReference type="Pfam" id="PF01243">
    <property type="entry name" value="PNPOx_N"/>
    <property type="match status" value="1"/>
</dbReference>
<evidence type="ECO:0000313" key="4">
    <source>
        <dbReference type="Proteomes" id="UP000199664"/>
    </source>
</evidence>